<keyword evidence="1" id="KW-0732">Signal</keyword>
<dbReference type="AlphaFoldDB" id="A0A1I1Q1W3"/>
<evidence type="ECO:0000256" key="1">
    <source>
        <dbReference type="SAM" id="SignalP"/>
    </source>
</evidence>
<dbReference type="EMBL" id="FOMJ01000002">
    <property type="protein sequence ID" value="SFD16039.1"/>
    <property type="molecule type" value="Genomic_DNA"/>
</dbReference>
<gene>
    <name evidence="2" type="ORF">SAMN05660831_00940</name>
</gene>
<feature type="signal peptide" evidence="1">
    <location>
        <begin position="1"/>
        <end position="20"/>
    </location>
</feature>
<name>A0A1I1Q1W3_9GAMM</name>
<accession>A0A1I1Q1W3</accession>
<dbReference type="OrthoDB" id="6399250at2"/>
<evidence type="ECO:0000313" key="2">
    <source>
        <dbReference type="EMBL" id="SFD16039.1"/>
    </source>
</evidence>
<dbReference type="Pfam" id="PF07437">
    <property type="entry name" value="YfaZ"/>
    <property type="match status" value="1"/>
</dbReference>
<reference evidence="2 3" key="1">
    <citation type="submission" date="2016-10" db="EMBL/GenBank/DDBJ databases">
        <authorList>
            <person name="de Groot N.N."/>
        </authorList>
    </citation>
    <scope>NUCLEOTIDE SEQUENCE [LARGE SCALE GENOMIC DNA]</scope>
    <source>
        <strain evidence="2 3">HL3</strain>
    </source>
</reference>
<dbReference type="InterPro" id="IPR009998">
    <property type="entry name" value="YfaZ"/>
</dbReference>
<dbReference type="STRING" id="1123397.SAMN05660831_00940"/>
<feature type="chain" id="PRO_5011577685" evidence="1">
    <location>
        <begin position="21"/>
        <end position="193"/>
    </location>
</feature>
<dbReference type="RefSeq" id="WP_093427598.1">
    <property type="nucleotide sequence ID" value="NZ_FOMJ01000002.1"/>
</dbReference>
<proteinExistence type="predicted"/>
<keyword evidence="3" id="KW-1185">Reference proteome</keyword>
<protein>
    <submittedName>
        <fullName evidence="2">YfaZ</fullName>
    </submittedName>
</protein>
<dbReference type="Proteomes" id="UP000198611">
    <property type="component" value="Unassembled WGS sequence"/>
</dbReference>
<organism evidence="2 3">
    <name type="scientific">Thiohalospira halophila DSM 15071</name>
    <dbReference type="NCBI Taxonomy" id="1123397"/>
    <lineage>
        <taxon>Bacteria</taxon>
        <taxon>Pseudomonadati</taxon>
        <taxon>Pseudomonadota</taxon>
        <taxon>Gammaproteobacteria</taxon>
        <taxon>Thiohalospirales</taxon>
        <taxon>Thiohalospiraceae</taxon>
        <taxon>Thiohalospira</taxon>
    </lineage>
</organism>
<evidence type="ECO:0000313" key="3">
    <source>
        <dbReference type="Proteomes" id="UP000198611"/>
    </source>
</evidence>
<sequence length="193" mass="20326">MRRIALAGLLSGLAALPAQAGQLDLNLNDDTAYAQFGWAINQGQPGALNGEAGAYYTTDDVYVGNIGIMVVGETGSSDNPVEAGVGVKALGVHRDDNRDDFDSVGVAPGVAVRYYPAAVNRLVLGGRVHYAPNVVTFGDADSLLEAQARVEYQVIPQAFAYVGYRHLEAEPETGGGDMTMDEGGHVGIRILFQ</sequence>